<evidence type="ECO:0000256" key="3">
    <source>
        <dbReference type="SAM" id="SignalP"/>
    </source>
</evidence>
<dbReference type="InterPro" id="IPR019674">
    <property type="entry name" value="Lipoprotein_LpqN/LpqT-like"/>
</dbReference>
<reference evidence="4 5" key="2">
    <citation type="submission" date="2020-06" db="EMBL/GenBank/DDBJ databases">
        <title>Antribacter stalactiti gen. nov., sp. nov., a new member of the family Nacardiaceae isolated from a cave.</title>
        <authorList>
            <person name="Kim I.S."/>
        </authorList>
    </citation>
    <scope>NUCLEOTIDE SEQUENCE [LARGE SCALE GENOMIC DNA]</scope>
    <source>
        <strain evidence="4 5">YC2-7</strain>
    </source>
</reference>
<evidence type="ECO:0000313" key="4">
    <source>
        <dbReference type="EMBL" id="NMN98870.1"/>
    </source>
</evidence>
<dbReference type="AlphaFoldDB" id="A0A848KRF7"/>
<sequence>MKISTRRTTAIAATLIAVTLSLVGCSKDDSSSSSKDTTTTSAAASSSKTSAAKSSKPKASPRTTDTSKPGANKTIADYIASNNIKETPVKHGDPNSPTIDLPVPDGWEVAGDNAPDYAYGAIIYTGPEATDYVPSVIAILSKLEGGNVNAKDLLAVAEGELKNLPGYKELGPGENVTLSSFPAYDYAGLFTDEGQSKVVAQKTVVITGADGSLYVLQLNADGLEAQAEIVGTALEAIDKETTITP</sequence>
<feature type="compositionally biased region" description="Low complexity" evidence="2">
    <location>
        <begin position="31"/>
        <end position="61"/>
    </location>
</feature>
<dbReference type="RefSeq" id="WP_169593627.1">
    <property type="nucleotide sequence ID" value="NZ_VCQU01000013.1"/>
</dbReference>
<keyword evidence="5" id="KW-1185">Reference proteome</keyword>
<feature type="region of interest" description="Disordered" evidence="2">
    <location>
        <begin position="25"/>
        <end position="73"/>
    </location>
</feature>
<organism evidence="4 5">
    <name type="scientific">Antrihabitans stalactiti</name>
    <dbReference type="NCBI Taxonomy" id="2584121"/>
    <lineage>
        <taxon>Bacteria</taxon>
        <taxon>Bacillati</taxon>
        <taxon>Actinomycetota</taxon>
        <taxon>Actinomycetes</taxon>
        <taxon>Mycobacteriales</taxon>
        <taxon>Nocardiaceae</taxon>
        <taxon>Antrihabitans</taxon>
    </lineage>
</organism>
<dbReference type="Proteomes" id="UP000535543">
    <property type="component" value="Unassembled WGS sequence"/>
</dbReference>
<reference evidence="4 5" key="1">
    <citation type="submission" date="2019-05" db="EMBL/GenBank/DDBJ databases">
        <authorList>
            <person name="Lee S.D."/>
        </authorList>
    </citation>
    <scope>NUCLEOTIDE SEQUENCE [LARGE SCALE GENOMIC DNA]</scope>
    <source>
        <strain evidence="4 5">YC2-7</strain>
    </source>
</reference>
<proteinExistence type="predicted"/>
<protein>
    <recommendedName>
        <fullName evidence="6">Lipoprotein LpqN</fullName>
    </recommendedName>
</protein>
<comment type="caution">
    <text evidence="4">The sequence shown here is derived from an EMBL/GenBank/DDBJ whole genome shotgun (WGS) entry which is preliminary data.</text>
</comment>
<accession>A0A848KRF7</accession>
<dbReference type="Gene3D" id="3.40.1000.10">
    <property type="entry name" value="Mog1/PsbP, alpha/beta/alpha sandwich"/>
    <property type="match status" value="1"/>
</dbReference>
<dbReference type="PROSITE" id="PS51257">
    <property type="entry name" value="PROKAR_LIPOPROTEIN"/>
    <property type="match status" value="1"/>
</dbReference>
<evidence type="ECO:0008006" key="6">
    <source>
        <dbReference type="Google" id="ProtNLM"/>
    </source>
</evidence>
<gene>
    <name evidence="4" type="ORF">FGL95_27925</name>
</gene>
<evidence type="ECO:0000256" key="2">
    <source>
        <dbReference type="SAM" id="MobiDB-lite"/>
    </source>
</evidence>
<evidence type="ECO:0000256" key="1">
    <source>
        <dbReference type="ARBA" id="ARBA00022729"/>
    </source>
</evidence>
<dbReference type="EMBL" id="VCQU01000013">
    <property type="protein sequence ID" value="NMN98870.1"/>
    <property type="molecule type" value="Genomic_DNA"/>
</dbReference>
<feature type="signal peptide" evidence="3">
    <location>
        <begin position="1"/>
        <end position="26"/>
    </location>
</feature>
<keyword evidence="1 3" id="KW-0732">Signal</keyword>
<feature type="chain" id="PRO_5039299193" description="Lipoprotein LpqN" evidence="3">
    <location>
        <begin position="27"/>
        <end position="245"/>
    </location>
</feature>
<name>A0A848KRF7_9NOCA</name>
<dbReference type="Pfam" id="PF10738">
    <property type="entry name" value="Lpp-LpqN"/>
    <property type="match status" value="1"/>
</dbReference>
<evidence type="ECO:0000313" key="5">
    <source>
        <dbReference type="Proteomes" id="UP000535543"/>
    </source>
</evidence>